<evidence type="ECO:0000313" key="2">
    <source>
        <dbReference type="EMBL" id="MBB3710625.1"/>
    </source>
</evidence>
<proteinExistence type="predicted"/>
<evidence type="ECO:0000256" key="1">
    <source>
        <dbReference type="SAM" id="MobiDB-lite"/>
    </source>
</evidence>
<reference evidence="2 3" key="1">
    <citation type="submission" date="2020-08" db="EMBL/GenBank/DDBJ databases">
        <title>Genomic Encyclopedia of Type Strains, Phase III (KMG-III): the genomes of soil and plant-associated and newly described type strains.</title>
        <authorList>
            <person name="Whitman W."/>
        </authorList>
    </citation>
    <scope>NUCLEOTIDE SEQUENCE [LARGE SCALE GENOMIC DNA]</scope>
    <source>
        <strain evidence="2 3">CECT 8572</strain>
    </source>
</reference>
<protein>
    <submittedName>
        <fullName evidence="2">Uncharacterized protein</fullName>
    </submittedName>
</protein>
<feature type="region of interest" description="Disordered" evidence="1">
    <location>
        <begin position="1"/>
        <end position="31"/>
    </location>
</feature>
<accession>A0ABR6HJ98</accession>
<gene>
    <name evidence="2" type="ORF">FHS00_000178</name>
</gene>
<name>A0ABR6HJ98_9RHOB</name>
<comment type="caution">
    <text evidence="2">The sequence shown here is derived from an EMBL/GenBank/DDBJ whole genome shotgun (WGS) entry which is preliminary data.</text>
</comment>
<dbReference type="Proteomes" id="UP000576152">
    <property type="component" value="Unassembled WGS sequence"/>
</dbReference>
<sequence>MPSNQNQKDAPAQNRKDGQTPEPLFRDFAAI</sequence>
<keyword evidence="3" id="KW-1185">Reference proteome</keyword>
<evidence type="ECO:0000313" key="3">
    <source>
        <dbReference type="Proteomes" id="UP000576152"/>
    </source>
</evidence>
<organism evidence="2 3">
    <name type="scientific">Limimaricola variabilis</name>
    <dbReference type="NCBI Taxonomy" id="1492771"/>
    <lineage>
        <taxon>Bacteria</taxon>
        <taxon>Pseudomonadati</taxon>
        <taxon>Pseudomonadota</taxon>
        <taxon>Alphaproteobacteria</taxon>
        <taxon>Rhodobacterales</taxon>
        <taxon>Paracoccaceae</taxon>
        <taxon>Limimaricola</taxon>
    </lineage>
</organism>
<dbReference type="EMBL" id="JACIBX010000001">
    <property type="protein sequence ID" value="MBB3710625.1"/>
    <property type="molecule type" value="Genomic_DNA"/>
</dbReference>